<accession>A0A1F5KCF1</accession>
<dbReference type="Proteomes" id="UP000176527">
    <property type="component" value="Unassembled WGS sequence"/>
</dbReference>
<organism evidence="1 2">
    <name type="scientific">Candidatus Daviesbacteria bacterium RIFCSPHIGHO2_12_FULL_37_11</name>
    <dbReference type="NCBI Taxonomy" id="1797777"/>
    <lineage>
        <taxon>Bacteria</taxon>
        <taxon>Candidatus Daviesiibacteriota</taxon>
    </lineage>
</organism>
<name>A0A1F5KCF1_9BACT</name>
<evidence type="ECO:0000313" key="1">
    <source>
        <dbReference type="EMBL" id="OGE38490.1"/>
    </source>
</evidence>
<dbReference type="AlphaFoldDB" id="A0A1F5KCF1"/>
<protein>
    <recommendedName>
        <fullName evidence="3">Archaeal Type IV pilin N-terminal domain-containing protein</fullName>
    </recommendedName>
</protein>
<comment type="caution">
    <text evidence="1">The sequence shown here is derived from an EMBL/GenBank/DDBJ whole genome shotgun (WGS) entry which is preliminary data.</text>
</comment>
<sequence length="122" mass="13198">MNGFIAISTVLILVSVVVAIGTTVTLLSIDEARSGLILFQGEDNLDFVEGCVDDVMLKIRSNPTFSGTSITRPEGTCSISYTATDPNWDITVTSLSVSVQRKIQVKFTRNPAGITLTSWKEI</sequence>
<proteinExistence type="predicted"/>
<evidence type="ECO:0008006" key="3">
    <source>
        <dbReference type="Google" id="ProtNLM"/>
    </source>
</evidence>
<reference evidence="1 2" key="1">
    <citation type="journal article" date="2016" name="Nat. Commun.">
        <title>Thousands of microbial genomes shed light on interconnected biogeochemical processes in an aquifer system.</title>
        <authorList>
            <person name="Anantharaman K."/>
            <person name="Brown C.T."/>
            <person name="Hug L.A."/>
            <person name="Sharon I."/>
            <person name="Castelle C.J."/>
            <person name="Probst A.J."/>
            <person name="Thomas B.C."/>
            <person name="Singh A."/>
            <person name="Wilkins M.J."/>
            <person name="Karaoz U."/>
            <person name="Brodie E.L."/>
            <person name="Williams K.H."/>
            <person name="Hubbard S.S."/>
            <person name="Banfield J.F."/>
        </authorList>
    </citation>
    <scope>NUCLEOTIDE SEQUENCE [LARGE SCALE GENOMIC DNA]</scope>
</reference>
<evidence type="ECO:0000313" key="2">
    <source>
        <dbReference type="Proteomes" id="UP000176527"/>
    </source>
</evidence>
<gene>
    <name evidence="1" type="ORF">A3F00_05425</name>
</gene>
<dbReference type="EMBL" id="MFDE01000019">
    <property type="protein sequence ID" value="OGE38490.1"/>
    <property type="molecule type" value="Genomic_DNA"/>
</dbReference>